<dbReference type="SMART" id="SM00448">
    <property type="entry name" value="REC"/>
    <property type="match status" value="1"/>
</dbReference>
<dbReference type="GO" id="GO:0000160">
    <property type="term" value="P:phosphorelay signal transduction system"/>
    <property type="evidence" value="ECO:0007669"/>
    <property type="project" value="InterPro"/>
</dbReference>
<dbReference type="InterPro" id="IPR001633">
    <property type="entry name" value="EAL_dom"/>
</dbReference>
<dbReference type="KEGG" id="vcw:GJQ55_04850"/>
<dbReference type="CDD" id="cd17569">
    <property type="entry name" value="REC_HupR-like"/>
    <property type="match status" value="1"/>
</dbReference>
<feature type="domain" description="Response regulatory" evidence="3">
    <location>
        <begin position="8"/>
        <end position="123"/>
    </location>
</feature>
<accession>A0A9X7YN95</accession>
<evidence type="ECO:0000313" key="5">
    <source>
        <dbReference type="Proteomes" id="UP000596074"/>
    </source>
</evidence>
<dbReference type="InterPro" id="IPR035965">
    <property type="entry name" value="PAS-like_dom_sf"/>
</dbReference>
<evidence type="ECO:0000256" key="1">
    <source>
        <dbReference type="ARBA" id="ARBA00022553"/>
    </source>
</evidence>
<protein>
    <submittedName>
        <fullName evidence="4">Response regulator</fullName>
    </submittedName>
</protein>
<dbReference type="Proteomes" id="UP000596074">
    <property type="component" value="Chromosome"/>
</dbReference>
<dbReference type="PROSITE" id="PS50110">
    <property type="entry name" value="RESPONSE_REGULATORY"/>
    <property type="match status" value="1"/>
</dbReference>
<name>A0A9X7YN95_9GAMM</name>
<reference evidence="4 5" key="1">
    <citation type="submission" date="2019-11" db="EMBL/GenBank/DDBJ databases">
        <title>Venatorbacter sp. nov. a predator of Campylobacter and other Gram-negative bacteria.</title>
        <authorList>
            <person name="Saeedi A."/>
            <person name="Cummings N.J."/>
            <person name="Connerton I.F."/>
            <person name="Connerton P.L."/>
        </authorList>
    </citation>
    <scope>NUCLEOTIDE SEQUENCE [LARGE SCALE GENOMIC DNA]</scope>
    <source>
        <strain evidence="4">XL5</strain>
    </source>
</reference>
<dbReference type="PANTHER" id="PTHR44591">
    <property type="entry name" value="STRESS RESPONSE REGULATOR PROTEIN 1"/>
    <property type="match status" value="1"/>
</dbReference>
<dbReference type="InterPro" id="IPR011006">
    <property type="entry name" value="CheY-like_superfamily"/>
</dbReference>
<proteinExistence type="predicted"/>
<dbReference type="PANTHER" id="PTHR44591:SF19">
    <property type="entry name" value="TWO-COMPONENT RESPONSE REGULATOR-RELATED"/>
    <property type="match status" value="1"/>
</dbReference>
<dbReference type="Gene3D" id="3.20.20.450">
    <property type="entry name" value="EAL domain"/>
    <property type="match status" value="1"/>
</dbReference>
<dbReference type="Pfam" id="PF00563">
    <property type="entry name" value="EAL"/>
    <property type="match status" value="1"/>
</dbReference>
<evidence type="ECO:0000256" key="2">
    <source>
        <dbReference type="PROSITE-ProRule" id="PRU00169"/>
    </source>
</evidence>
<keyword evidence="5" id="KW-1185">Reference proteome</keyword>
<feature type="modified residue" description="4-aspartylphosphate" evidence="2">
    <location>
        <position position="57"/>
    </location>
</feature>
<organism evidence="4 5">
    <name type="scientific">Venatoribacter cucullus</name>
    <dbReference type="NCBI Taxonomy" id="2661630"/>
    <lineage>
        <taxon>Bacteria</taxon>
        <taxon>Pseudomonadati</taxon>
        <taxon>Pseudomonadota</taxon>
        <taxon>Gammaproteobacteria</taxon>
        <taxon>Oceanospirillales</taxon>
        <taxon>Oceanospirillaceae</taxon>
        <taxon>Venatoribacter</taxon>
    </lineage>
</organism>
<dbReference type="InterPro" id="IPR035919">
    <property type="entry name" value="EAL_sf"/>
</dbReference>
<dbReference type="InterPro" id="IPR001789">
    <property type="entry name" value="Sig_transdc_resp-reg_receiver"/>
</dbReference>
<evidence type="ECO:0000313" key="4">
    <source>
        <dbReference type="EMBL" id="QQD23848.1"/>
    </source>
</evidence>
<gene>
    <name evidence="4" type="ORF">GJQ55_04850</name>
</gene>
<dbReference type="SUPFAM" id="SSF141868">
    <property type="entry name" value="EAL domain-like"/>
    <property type="match status" value="1"/>
</dbReference>
<dbReference type="Pfam" id="PF00072">
    <property type="entry name" value="Response_reg"/>
    <property type="match status" value="1"/>
</dbReference>
<dbReference type="Gene3D" id="3.40.50.2300">
    <property type="match status" value="1"/>
</dbReference>
<dbReference type="SUPFAM" id="SSF55785">
    <property type="entry name" value="PYP-like sensor domain (PAS domain)"/>
    <property type="match status" value="1"/>
</dbReference>
<dbReference type="SUPFAM" id="SSF52172">
    <property type="entry name" value="CheY-like"/>
    <property type="match status" value="1"/>
</dbReference>
<dbReference type="InterPro" id="IPR050595">
    <property type="entry name" value="Bact_response_regulator"/>
</dbReference>
<dbReference type="EMBL" id="CP046056">
    <property type="protein sequence ID" value="QQD23848.1"/>
    <property type="molecule type" value="Genomic_DNA"/>
</dbReference>
<sequence length="620" mass="70058">MEYFMQRTLLLVDDESGITDAIKRMLRGEPWQILQASNADEALQMFGQHSIHLLITDYKMPGTDGLTLCRQVRERSPATYRLLLSGQVDYAALRLAWQNGDIHRFVAKPWDNLLLTLDIHEGLRQQQLLQHSNHLQQQLSQQELLLLTDENWVVRHANEPLCRLLNCQPADLHGINLFAPALSAMPVSLETEVTHQTEQQQSWLGIFTFQRPHQAAMTTRMTISPLGPNFRLCLCQPVTGTLAPERGLQDELQRYSGEHHLQRLQQDAGAQAHDVQLLVITFPPGEVSNRDVASICFERLQVASGDRYNIYSPQPQSFLLLLPADLDPVAQHALQQAIRLQFEQPLQLQQRQQPLHPQLSLEQKPADIDCWTDWLRQRLGMPRVSIPAGAADSAVARPVVTPTRPTTPVQIRPVFNRSGRLVAVELPPPDQRDQADWYGGLQELQQRWQPLFGNPMKVLLNVSQASRRDTGALLQALNQLPGHSWQGFARISEADLLDQSDAAIAFRDQLRDQHCQLLLQQFGQGFLNPRQILQQPIAGVCMTAEFLSQLRGSKVTPQSRRLLQKLHEQPLLLYADRIDSPEQLAAAHLNQLDWLAGDLLSPLISAEQLQWFAGQGDQGA</sequence>
<dbReference type="AlphaFoldDB" id="A0A9X7YN95"/>
<evidence type="ECO:0000259" key="3">
    <source>
        <dbReference type="PROSITE" id="PS50110"/>
    </source>
</evidence>
<keyword evidence="1 2" id="KW-0597">Phosphoprotein</keyword>